<protein>
    <submittedName>
        <fullName evidence="1">G1 family glutamic endopeptidase</fullName>
    </submittedName>
</protein>
<name>A0ABW2AXG7_9MICO</name>
<gene>
    <name evidence="1" type="ORF">ACFQBT_16815</name>
</gene>
<dbReference type="Gene3D" id="2.60.120.700">
    <property type="entry name" value="Peptidase G1"/>
    <property type="match status" value="1"/>
</dbReference>
<accession>A0ABW2AXG7</accession>
<dbReference type="EMBL" id="JBHSWJ010000002">
    <property type="protein sequence ID" value="MFC6715384.1"/>
    <property type="molecule type" value="Genomic_DNA"/>
</dbReference>
<dbReference type="InterPro" id="IPR000250">
    <property type="entry name" value="Peptidase_G1"/>
</dbReference>
<keyword evidence="2" id="KW-1185">Reference proteome</keyword>
<dbReference type="RefSeq" id="WP_377824458.1">
    <property type="nucleotide sequence ID" value="NZ_JBHSWJ010000002.1"/>
</dbReference>
<evidence type="ECO:0000313" key="2">
    <source>
        <dbReference type="Proteomes" id="UP001596356"/>
    </source>
</evidence>
<dbReference type="SUPFAM" id="SSF49899">
    <property type="entry name" value="Concanavalin A-like lectins/glucanases"/>
    <property type="match status" value="1"/>
</dbReference>
<dbReference type="InterPro" id="IPR038656">
    <property type="entry name" value="Peptidase_G1_sf"/>
</dbReference>
<organism evidence="1 2">
    <name type="scientific">Branchiibius cervicis</name>
    <dbReference type="NCBI Taxonomy" id="908252"/>
    <lineage>
        <taxon>Bacteria</taxon>
        <taxon>Bacillati</taxon>
        <taxon>Actinomycetota</taxon>
        <taxon>Actinomycetes</taxon>
        <taxon>Micrococcales</taxon>
        <taxon>Dermacoccaceae</taxon>
        <taxon>Branchiibius</taxon>
    </lineage>
</organism>
<reference evidence="2" key="1">
    <citation type="journal article" date="2019" name="Int. J. Syst. Evol. Microbiol.">
        <title>The Global Catalogue of Microorganisms (GCM) 10K type strain sequencing project: providing services to taxonomists for standard genome sequencing and annotation.</title>
        <authorList>
            <consortium name="The Broad Institute Genomics Platform"/>
            <consortium name="The Broad Institute Genome Sequencing Center for Infectious Disease"/>
            <person name="Wu L."/>
            <person name="Ma J."/>
        </authorList>
    </citation>
    <scope>NUCLEOTIDE SEQUENCE [LARGE SCALE GENOMIC DNA]</scope>
    <source>
        <strain evidence="2">NBRC 106593</strain>
    </source>
</reference>
<comment type="caution">
    <text evidence="1">The sequence shown here is derived from an EMBL/GenBank/DDBJ whole genome shotgun (WGS) entry which is preliminary data.</text>
</comment>
<dbReference type="Proteomes" id="UP001596356">
    <property type="component" value="Unassembled WGS sequence"/>
</dbReference>
<dbReference type="Pfam" id="PF01828">
    <property type="entry name" value="Peptidase_A4"/>
    <property type="match status" value="1"/>
</dbReference>
<evidence type="ECO:0000313" key="1">
    <source>
        <dbReference type="EMBL" id="MFC6715384.1"/>
    </source>
</evidence>
<dbReference type="InterPro" id="IPR013320">
    <property type="entry name" value="ConA-like_dom_sf"/>
</dbReference>
<proteinExistence type="predicted"/>
<sequence length="142" mass="15623">MNYTWIEAYPNANSIYEGPAVAPGQNVYAQASMPSGQPSFLICNESTSSCDSGAIAGTSTKPEPYQYEWIVERPGVDCSSVTSCSHYEIPNYNYIVMTSAYWEYSVSGMGQMSDSQVRYSMNGWSQCTEGSVTSFTCRWAAD</sequence>